<evidence type="ECO:0000313" key="5">
    <source>
        <dbReference type="EMBL" id="TDR38665.1"/>
    </source>
</evidence>
<sequence length="515" mass="59252">MQKTLFVVSAEMNTEPVGIHKAILDRVRVLNTKDYKPVLLTTDFKKDYKRVERELHATGKLHLKVPILNLYNYYCEKFSSSTISPKAKEHFERNREKFEGDYWVEDGGNHARYFDNGRYVKYKRWNEDGTLMVVDYFDENRVRICREEFHPDGYKAKEIIYHPSNNKRNQENYYTPDGFCYLTYWFNYTTGGQQRAFLFDPKFPKAIDFKNRAELQSYWLEELCRLEVVRPVMISDGMMISERVVNVDEKLVDKVYVIHSGHLTSPFTLGSPVRKSLQPIISVIPKGYATVVMTEAQRDDLHSDVGNRGNIHVIPNMIESLGNTATRDDKKFVMVTRLTAEKQVDHAITAMKKVIEQHPDATLAIYGDGAERDNLQKSIDDLKLSKHIQLHSYTANIDEVYSSALATIVTSQFEGLSRAYQEASINGTATISYDFKYSPAEFIHHDVNGYLIEADQVEQLTEAMIAALDDPAHMAKLGAAAKAQAEIVFNEESYKRKWLAVLEEAIHHSPKINYI</sequence>
<dbReference type="EMBL" id="SNZG01000015">
    <property type="protein sequence ID" value="TDR38665.1"/>
    <property type="molecule type" value="Genomic_DNA"/>
</dbReference>
<dbReference type="AlphaFoldDB" id="A0A8B4Q640"/>
<dbReference type="PANTHER" id="PTHR12526">
    <property type="entry name" value="GLYCOSYLTRANSFERASE"/>
    <property type="match status" value="1"/>
</dbReference>
<dbReference type="RefSeq" id="WP_109349519.1">
    <property type="nucleotide sequence ID" value="NZ_BJUE01000081.1"/>
</dbReference>
<dbReference type="Proteomes" id="UP000294641">
    <property type="component" value="Unassembled WGS sequence"/>
</dbReference>
<dbReference type="Gene3D" id="3.40.50.2000">
    <property type="entry name" value="Glycogen Phosphorylase B"/>
    <property type="match status" value="3"/>
</dbReference>
<reference evidence="5 7" key="2">
    <citation type="submission" date="2019-03" db="EMBL/GenBank/DDBJ databases">
        <title>Genomic Encyclopedia of Type Strains, Phase IV (KMG-IV): sequencing the most valuable type-strain genomes for metagenomic binning, comparative biology and taxonomic classification.</title>
        <authorList>
            <person name="Goeker M."/>
        </authorList>
    </citation>
    <scope>NUCLEOTIDE SEQUENCE [LARGE SCALE GENOMIC DNA]</scope>
    <source>
        <strain evidence="5 7">DSM 20580</strain>
    </source>
</reference>
<dbReference type="SUPFAM" id="SSF53756">
    <property type="entry name" value="UDP-Glycosyltransferase/glycogen phosphorylase"/>
    <property type="match status" value="1"/>
</dbReference>
<proteinExistence type="predicted"/>
<evidence type="ECO:0000313" key="4">
    <source>
        <dbReference type="EMBL" id="STX08728.1"/>
    </source>
</evidence>
<dbReference type="Proteomes" id="UP000254330">
    <property type="component" value="Unassembled WGS sequence"/>
</dbReference>
<keyword evidence="1 4" id="KW-0328">Glycosyltransferase</keyword>
<feature type="domain" description="Glycosyl transferase family 1" evidence="3">
    <location>
        <begin position="327"/>
        <end position="483"/>
    </location>
</feature>
<evidence type="ECO:0000313" key="7">
    <source>
        <dbReference type="Proteomes" id="UP000294641"/>
    </source>
</evidence>
<dbReference type="Pfam" id="PF00534">
    <property type="entry name" value="Glycos_transf_1"/>
    <property type="match status" value="1"/>
</dbReference>
<gene>
    <name evidence="4" type="primary">tagE_2</name>
    <name evidence="5" type="ORF">DFR61_11540</name>
    <name evidence="4" type="ORF">NCTC10597_00394</name>
</gene>
<evidence type="ECO:0000256" key="1">
    <source>
        <dbReference type="ARBA" id="ARBA00022676"/>
    </source>
</evidence>
<evidence type="ECO:0000256" key="2">
    <source>
        <dbReference type="ARBA" id="ARBA00022679"/>
    </source>
</evidence>
<comment type="caution">
    <text evidence="4">The sequence shown here is derived from an EMBL/GenBank/DDBJ whole genome shotgun (WGS) entry which is preliminary data.</text>
</comment>
<organism evidence="4 6">
    <name type="scientific">Kurthia zopfii</name>
    <dbReference type="NCBI Taxonomy" id="1650"/>
    <lineage>
        <taxon>Bacteria</taxon>
        <taxon>Bacillati</taxon>
        <taxon>Bacillota</taxon>
        <taxon>Bacilli</taxon>
        <taxon>Bacillales</taxon>
        <taxon>Caryophanaceae</taxon>
        <taxon>Kurthia</taxon>
    </lineage>
</organism>
<keyword evidence="2 4" id="KW-0808">Transferase</keyword>
<evidence type="ECO:0000259" key="3">
    <source>
        <dbReference type="Pfam" id="PF00534"/>
    </source>
</evidence>
<dbReference type="EMBL" id="UGNP01000001">
    <property type="protein sequence ID" value="STX08728.1"/>
    <property type="molecule type" value="Genomic_DNA"/>
</dbReference>
<evidence type="ECO:0000313" key="6">
    <source>
        <dbReference type="Proteomes" id="UP000254330"/>
    </source>
</evidence>
<dbReference type="GO" id="GO:0047265">
    <property type="term" value="F:poly(glycerol-phosphate) alpha-glucosyltransferase activity"/>
    <property type="evidence" value="ECO:0007669"/>
    <property type="project" value="UniProtKB-EC"/>
</dbReference>
<reference evidence="4 6" key="1">
    <citation type="submission" date="2018-06" db="EMBL/GenBank/DDBJ databases">
        <authorList>
            <consortium name="Pathogen Informatics"/>
            <person name="Doyle S."/>
        </authorList>
    </citation>
    <scope>NUCLEOTIDE SEQUENCE [LARGE SCALE GENOMIC DNA]</scope>
    <source>
        <strain evidence="4 6">NCTC10597</strain>
    </source>
</reference>
<keyword evidence="7" id="KW-1185">Reference proteome</keyword>
<dbReference type="PANTHER" id="PTHR12526:SF629">
    <property type="entry name" value="TEICHURONIC ACID BIOSYNTHESIS GLYCOSYLTRANSFERASE TUAH-RELATED"/>
    <property type="match status" value="1"/>
</dbReference>
<dbReference type="InterPro" id="IPR001296">
    <property type="entry name" value="Glyco_trans_1"/>
</dbReference>
<accession>A0A8B4Q640</accession>
<dbReference type="OrthoDB" id="570545at2"/>
<dbReference type="EC" id="2.4.1.52" evidence="4"/>
<protein>
    <submittedName>
        <fullName evidence="5">Glycosyltransferase involved in cell wall biosynthesis</fullName>
    </submittedName>
    <submittedName>
        <fullName evidence="4">Probable poly(Glycerol-phosphate) alpha-glucosyltransferase</fullName>
        <ecNumber evidence="4">2.4.1.52</ecNumber>
    </submittedName>
</protein>
<name>A0A8B4Q640_9BACL</name>